<dbReference type="Gene3D" id="1.10.3720.10">
    <property type="entry name" value="MetI-like"/>
    <property type="match status" value="1"/>
</dbReference>
<evidence type="ECO:0000256" key="1">
    <source>
        <dbReference type="ARBA" id="ARBA00004651"/>
    </source>
</evidence>
<accession>A0A9X2N8V5</accession>
<dbReference type="Proteomes" id="UP001144096">
    <property type="component" value="Unassembled WGS sequence"/>
</dbReference>
<evidence type="ECO:0000313" key="11">
    <source>
        <dbReference type="EMBL" id="MCR6483058.1"/>
    </source>
</evidence>
<sequence>MSVLFDHLGELLTGLLVTLELAVLAFPLALVIGTVLGVCRVGPIAPLRTVAGFYVQCLRNSPLLLVLVMVVFGLPYVGATVPLFGSVVLGLGLYFGAYVCETVRSGIAAVPTGQIEAARAIGLTFSGVLRQVVLPQAFRSMAQPLGMIFINVSLASALGAAVGVQELTGSARQFNLDHAQPIPSFVAAAIGYLLITLTAGQLTGVIERKVRIRR</sequence>
<comment type="similarity">
    <text evidence="2">Belongs to the binding-protein-dependent transport system permease family. HisMQ subfamily.</text>
</comment>
<feature type="transmembrane region" description="Helical" evidence="9">
    <location>
        <begin position="12"/>
        <end position="39"/>
    </location>
</feature>
<feature type="domain" description="ABC transmembrane type-1" evidence="10">
    <location>
        <begin position="15"/>
        <end position="203"/>
    </location>
</feature>
<feature type="transmembrane region" description="Helical" evidence="9">
    <location>
        <begin position="83"/>
        <end position="100"/>
    </location>
</feature>
<dbReference type="GO" id="GO:0022857">
    <property type="term" value="F:transmembrane transporter activity"/>
    <property type="evidence" value="ECO:0007669"/>
    <property type="project" value="InterPro"/>
</dbReference>
<comment type="caution">
    <text evidence="11">The sequence shown here is derived from an EMBL/GenBank/DDBJ whole genome shotgun (WGS) entry which is preliminary data.</text>
</comment>
<evidence type="ECO:0000256" key="6">
    <source>
        <dbReference type="ARBA" id="ARBA00022970"/>
    </source>
</evidence>
<evidence type="ECO:0000256" key="2">
    <source>
        <dbReference type="ARBA" id="ARBA00010072"/>
    </source>
</evidence>
<keyword evidence="7 9" id="KW-1133">Transmembrane helix</keyword>
<keyword evidence="8 9" id="KW-0472">Membrane</keyword>
<dbReference type="InterPro" id="IPR035906">
    <property type="entry name" value="MetI-like_sf"/>
</dbReference>
<dbReference type="PROSITE" id="PS50928">
    <property type="entry name" value="ABC_TM1"/>
    <property type="match status" value="1"/>
</dbReference>
<evidence type="ECO:0000256" key="9">
    <source>
        <dbReference type="RuleBase" id="RU363032"/>
    </source>
</evidence>
<feature type="transmembrane region" description="Helical" evidence="9">
    <location>
        <begin position="60"/>
        <end position="77"/>
    </location>
</feature>
<gene>
    <name evidence="11" type="ORF">M8542_09530</name>
</gene>
<dbReference type="NCBIfam" id="TIGR01726">
    <property type="entry name" value="HEQRo_perm_3TM"/>
    <property type="match status" value="1"/>
</dbReference>
<evidence type="ECO:0000256" key="3">
    <source>
        <dbReference type="ARBA" id="ARBA00022448"/>
    </source>
</evidence>
<dbReference type="SUPFAM" id="SSF161098">
    <property type="entry name" value="MetI-like"/>
    <property type="match status" value="1"/>
</dbReference>
<dbReference type="CDD" id="cd06261">
    <property type="entry name" value="TM_PBP2"/>
    <property type="match status" value="1"/>
</dbReference>
<dbReference type="GO" id="GO:0006865">
    <property type="term" value="P:amino acid transport"/>
    <property type="evidence" value="ECO:0007669"/>
    <property type="project" value="UniProtKB-KW"/>
</dbReference>
<comment type="subcellular location">
    <subcellularLocation>
        <location evidence="1 9">Cell membrane</location>
        <topology evidence="1 9">Multi-pass membrane protein</topology>
    </subcellularLocation>
</comment>
<name>A0A9X2N8V5_9PSEU</name>
<dbReference type="InterPro" id="IPR010065">
    <property type="entry name" value="AA_ABC_transptr_permease_3TM"/>
</dbReference>
<dbReference type="PANTHER" id="PTHR30614:SF37">
    <property type="entry name" value="AMINO-ACID ABC TRANSPORTER PERMEASE PROTEIN YHDX-RELATED"/>
    <property type="match status" value="1"/>
</dbReference>
<feature type="transmembrane region" description="Helical" evidence="9">
    <location>
        <begin position="145"/>
        <end position="164"/>
    </location>
</feature>
<organism evidence="11 12">
    <name type="scientific">Amycolatopsis iheyensis</name>
    <dbReference type="NCBI Taxonomy" id="2945988"/>
    <lineage>
        <taxon>Bacteria</taxon>
        <taxon>Bacillati</taxon>
        <taxon>Actinomycetota</taxon>
        <taxon>Actinomycetes</taxon>
        <taxon>Pseudonocardiales</taxon>
        <taxon>Pseudonocardiaceae</taxon>
        <taxon>Amycolatopsis</taxon>
    </lineage>
</organism>
<protein>
    <submittedName>
        <fullName evidence="11">Amino acid ABC transporter permease</fullName>
    </submittedName>
</protein>
<dbReference type="AlphaFoldDB" id="A0A9X2N8V5"/>
<keyword evidence="5 9" id="KW-0812">Transmembrane</keyword>
<evidence type="ECO:0000256" key="8">
    <source>
        <dbReference type="ARBA" id="ARBA00023136"/>
    </source>
</evidence>
<evidence type="ECO:0000256" key="4">
    <source>
        <dbReference type="ARBA" id="ARBA00022475"/>
    </source>
</evidence>
<keyword evidence="6" id="KW-0029">Amino-acid transport</keyword>
<proteinExistence type="inferred from homology"/>
<dbReference type="PANTHER" id="PTHR30614">
    <property type="entry name" value="MEMBRANE COMPONENT OF AMINO ACID ABC TRANSPORTER"/>
    <property type="match status" value="1"/>
</dbReference>
<evidence type="ECO:0000259" key="10">
    <source>
        <dbReference type="PROSITE" id="PS50928"/>
    </source>
</evidence>
<evidence type="ECO:0000313" key="12">
    <source>
        <dbReference type="Proteomes" id="UP001144096"/>
    </source>
</evidence>
<keyword evidence="12" id="KW-1185">Reference proteome</keyword>
<dbReference type="EMBL" id="JAMXQV010000003">
    <property type="protein sequence ID" value="MCR6483058.1"/>
    <property type="molecule type" value="Genomic_DNA"/>
</dbReference>
<dbReference type="RefSeq" id="WP_257919670.1">
    <property type="nucleotide sequence ID" value="NZ_JAMXQV010000003.1"/>
</dbReference>
<evidence type="ECO:0000256" key="5">
    <source>
        <dbReference type="ARBA" id="ARBA00022692"/>
    </source>
</evidence>
<reference evidence="11" key="1">
    <citation type="submission" date="2022-06" db="EMBL/GenBank/DDBJ databases">
        <title>Amycolatopsis iheyaensis sp. nov., a new species of the genus Amycolatopsis isolated from soil in Iheya island, Japan.</title>
        <authorList>
            <person name="Ngamcharungchit C."/>
            <person name="Kanto H."/>
            <person name="Take A."/>
            <person name="Intra B."/>
            <person name="Matsumoto A."/>
            <person name="Panbangred W."/>
            <person name="Inahashi Y."/>
        </authorList>
    </citation>
    <scope>NUCLEOTIDE SEQUENCE</scope>
    <source>
        <strain evidence="11">OK19-0408</strain>
    </source>
</reference>
<dbReference type="Pfam" id="PF00528">
    <property type="entry name" value="BPD_transp_1"/>
    <property type="match status" value="1"/>
</dbReference>
<dbReference type="InterPro" id="IPR043429">
    <property type="entry name" value="ArtM/GltK/GlnP/TcyL/YhdX-like"/>
</dbReference>
<keyword evidence="4" id="KW-1003">Cell membrane</keyword>
<dbReference type="InterPro" id="IPR000515">
    <property type="entry name" value="MetI-like"/>
</dbReference>
<evidence type="ECO:0000256" key="7">
    <source>
        <dbReference type="ARBA" id="ARBA00022989"/>
    </source>
</evidence>
<dbReference type="GO" id="GO:0043190">
    <property type="term" value="C:ATP-binding cassette (ABC) transporter complex"/>
    <property type="evidence" value="ECO:0007669"/>
    <property type="project" value="InterPro"/>
</dbReference>
<feature type="transmembrane region" description="Helical" evidence="9">
    <location>
        <begin position="184"/>
        <end position="206"/>
    </location>
</feature>
<keyword evidence="3 9" id="KW-0813">Transport</keyword>